<proteinExistence type="predicted"/>
<feature type="region of interest" description="Disordered" evidence="1">
    <location>
        <begin position="60"/>
        <end position="83"/>
    </location>
</feature>
<dbReference type="EMBL" id="GGFJ01013334">
    <property type="protein sequence ID" value="MBW62475.1"/>
    <property type="molecule type" value="Transcribed_RNA"/>
</dbReference>
<feature type="signal peptide" evidence="2">
    <location>
        <begin position="1"/>
        <end position="18"/>
    </location>
</feature>
<keyword evidence="2" id="KW-0732">Signal</keyword>
<organism evidence="3">
    <name type="scientific">Anopheles marajoara</name>
    <dbReference type="NCBI Taxonomy" id="58244"/>
    <lineage>
        <taxon>Eukaryota</taxon>
        <taxon>Metazoa</taxon>
        <taxon>Ecdysozoa</taxon>
        <taxon>Arthropoda</taxon>
        <taxon>Hexapoda</taxon>
        <taxon>Insecta</taxon>
        <taxon>Pterygota</taxon>
        <taxon>Neoptera</taxon>
        <taxon>Endopterygota</taxon>
        <taxon>Diptera</taxon>
        <taxon>Nematocera</taxon>
        <taxon>Culicoidea</taxon>
        <taxon>Culicidae</taxon>
        <taxon>Anophelinae</taxon>
        <taxon>Anopheles</taxon>
    </lineage>
</organism>
<evidence type="ECO:0000313" key="3">
    <source>
        <dbReference type="EMBL" id="MBW62475.1"/>
    </source>
</evidence>
<name>A0A2M4CB63_9DIPT</name>
<feature type="chain" id="PRO_5014727514" evidence="2">
    <location>
        <begin position="19"/>
        <end position="83"/>
    </location>
</feature>
<dbReference type="AlphaFoldDB" id="A0A2M4CB63"/>
<evidence type="ECO:0000256" key="2">
    <source>
        <dbReference type="SAM" id="SignalP"/>
    </source>
</evidence>
<feature type="compositionally biased region" description="Polar residues" evidence="1">
    <location>
        <begin position="60"/>
        <end position="77"/>
    </location>
</feature>
<evidence type="ECO:0000256" key="1">
    <source>
        <dbReference type="SAM" id="MobiDB-lite"/>
    </source>
</evidence>
<protein>
    <submittedName>
        <fullName evidence="3">Putative secreted protein</fullName>
    </submittedName>
</protein>
<accession>A0A2M4CB63</accession>
<reference evidence="3" key="1">
    <citation type="submission" date="2018-01" db="EMBL/GenBank/DDBJ databases">
        <title>An insight into the sialome of Amazonian anophelines.</title>
        <authorList>
            <person name="Ribeiro J.M."/>
            <person name="Scarpassa V."/>
            <person name="Calvo E."/>
        </authorList>
    </citation>
    <scope>NUCLEOTIDE SEQUENCE</scope>
    <source>
        <tissue evidence="3">Salivary glands</tissue>
    </source>
</reference>
<sequence length="83" mass="8773">MALMALWLGLGCVITVWLQLWTSGPPPTSGGVSFRQKSGQRGPIEVGSHHGLSINLFGSQPVESTNATDDQHANTPVSILDCT</sequence>